<dbReference type="AlphaFoldDB" id="A0AAE3CK63"/>
<dbReference type="HAMAP" id="MF_00189">
    <property type="entry name" value="YciB"/>
    <property type="match status" value="1"/>
</dbReference>
<dbReference type="Pfam" id="PF04279">
    <property type="entry name" value="IspA"/>
    <property type="match status" value="1"/>
</dbReference>
<organism evidence="6 7">
    <name type="scientific">Igneacidithiobacillus copahuensis</name>
    <dbReference type="NCBI Taxonomy" id="2724909"/>
    <lineage>
        <taxon>Bacteria</taxon>
        <taxon>Pseudomonadati</taxon>
        <taxon>Pseudomonadota</taxon>
        <taxon>Acidithiobacillia</taxon>
        <taxon>Acidithiobacillales</taxon>
        <taxon>Acidithiobacillaceae</taxon>
        <taxon>Igneacidithiobacillus</taxon>
    </lineage>
</organism>
<name>A0AAE3CK63_9PROT</name>
<dbReference type="RefSeq" id="WP_215871059.1">
    <property type="nucleotide sequence ID" value="NZ_JAAXYO010000152.1"/>
</dbReference>
<gene>
    <name evidence="5" type="primary">yciB</name>
    <name evidence="6" type="ORF">HFQ13_09780</name>
</gene>
<protein>
    <recommendedName>
        <fullName evidence="5">Inner membrane-spanning protein YciB</fullName>
    </recommendedName>
</protein>
<dbReference type="EMBL" id="JAAXYO010000152">
    <property type="protein sequence ID" value="MBU2788481.1"/>
    <property type="molecule type" value="Genomic_DNA"/>
</dbReference>
<keyword evidence="2 5" id="KW-0812">Transmembrane</keyword>
<dbReference type="Proteomes" id="UP001197378">
    <property type="component" value="Unassembled WGS sequence"/>
</dbReference>
<evidence type="ECO:0000256" key="2">
    <source>
        <dbReference type="ARBA" id="ARBA00022692"/>
    </source>
</evidence>
<comment type="subcellular location">
    <subcellularLocation>
        <location evidence="5">Cell inner membrane</location>
        <topology evidence="5">Multi-pass membrane protein</topology>
    </subcellularLocation>
</comment>
<proteinExistence type="inferred from homology"/>
<feature type="transmembrane region" description="Helical" evidence="5">
    <location>
        <begin position="76"/>
        <end position="94"/>
    </location>
</feature>
<dbReference type="NCBIfam" id="TIGR00997">
    <property type="entry name" value="ispZ"/>
    <property type="match status" value="1"/>
</dbReference>
<dbReference type="PANTHER" id="PTHR36917">
    <property type="entry name" value="INTRACELLULAR SEPTATION PROTEIN A-RELATED"/>
    <property type="match status" value="1"/>
</dbReference>
<evidence type="ECO:0000313" key="6">
    <source>
        <dbReference type="EMBL" id="MBU2788481.1"/>
    </source>
</evidence>
<evidence type="ECO:0000256" key="4">
    <source>
        <dbReference type="ARBA" id="ARBA00023136"/>
    </source>
</evidence>
<reference evidence="6" key="1">
    <citation type="journal article" date="2021" name="ISME J.">
        <title>Genomic evolution of the class Acidithiobacillia: deep-branching Proteobacteria living in extreme acidic conditions.</title>
        <authorList>
            <person name="Moya-Beltran A."/>
            <person name="Beard S."/>
            <person name="Rojas-Villalobos C."/>
            <person name="Issotta F."/>
            <person name="Gallardo Y."/>
            <person name="Ulloa R."/>
            <person name="Giaveno A."/>
            <person name="Degli Esposti M."/>
            <person name="Johnson D.B."/>
            <person name="Quatrini R."/>
        </authorList>
    </citation>
    <scope>NUCLEOTIDE SEQUENCE</scope>
    <source>
        <strain evidence="6">VAN18-1</strain>
    </source>
</reference>
<evidence type="ECO:0000256" key="5">
    <source>
        <dbReference type="HAMAP-Rule" id="MF_00189"/>
    </source>
</evidence>
<evidence type="ECO:0000256" key="3">
    <source>
        <dbReference type="ARBA" id="ARBA00022989"/>
    </source>
</evidence>
<keyword evidence="7" id="KW-1185">Reference proteome</keyword>
<keyword evidence="4 5" id="KW-0472">Membrane</keyword>
<keyword evidence="3 5" id="KW-1133">Transmembrane helix</keyword>
<evidence type="ECO:0000313" key="7">
    <source>
        <dbReference type="Proteomes" id="UP001197378"/>
    </source>
</evidence>
<comment type="function">
    <text evidence="5">Plays a role in cell envelope biogenesis, maintenance of cell envelope integrity and membrane homeostasis.</text>
</comment>
<feature type="transmembrane region" description="Helical" evidence="5">
    <location>
        <begin position="123"/>
        <end position="146"/>
    </location>
</feature>
<feature type="transmembrane region" description="Helical" evidence="5">
    <location>
        <begin position="51"/>
        <end position="70"/>
    </location>
</feature>
<dbReference type="GO" id="GO:0005886">
    <property type="term" value="C:plasma membrane"/>
    <property type="evidence" value="ECO:0007669"/>
    <property type="project" value="UniProtKB-SubCell"/>
</dbReference>
<dbReference type="PANTHER" id="PTHR36917:SF1">
    <property type="entry name" value="INNER MEMBRANE-SPANNING PROTEIN YCIB"/>
    <property type="match status" value="1"/>
</dbReference>
<accession>A0AAE3CK63</accession>
<keyword evidence="1 5" id="KW-1003">Cell membrane</keyword>
<dbReference type="InterPro" id="IPR006008">
    <property type="entry name" value="YciB"/>
</dbReference>
<comment type="similarity">
    <text evidence="5">Belongs to the YciB family.</text>
</comment>
<feature type="transmembrane region" description="Helical" evidence="5">
    <location>
        <begin position="152"/>
        <end position="174"/>
    </location>
</feature>
<feature type="transmembrane region" description="Helical" evidence="5">
    <location>
        <begin position="20"/>
        <end position="39"/>
    </location>
</feature>
<comment type="caution">
    <text evidence="6">The sequence shown here is derived from an EMBL/GenBank/DDBJ whole genome shotgun (WGS) entry which is preliminary data.</text>
</comment>
<dbReference type="NCBIfam" id="NF001325">
    <property type="entry name" value="PRK00259.1-3"/>
    <property type="match status" value="1"/>
</dbReference>
<keyword evidence="5" id="KW-0997">Cell inner membrane</keyword>
<sequence>MKLLIDFLPVILFFVAYKIHGIYFATKVLIVASVLLMLWQWRRQGRVESMTWISTLLILIFGGLTIYFHNDTFIKWKPSILYFLFAVALLWTHWRETPLLQRLMGAQLPVALPNHFWRRLNRYWIIFFIVLAALNLLIAYTFPTAIWVDFKLFGLLILTVLFVIYQAILISRALPPDALHGKDSQ</sequence>
<evidence type="ECO:0000256" key="1">
    <source>
        <dbReference type="ARBA" id="ARBA00022475"/>
    </source>
</evidence>